<dbReference type="SUPFAM" id="SSF54637">
    <property type="entry name" value="Thioesterase/thiol ester dehydrase-isomerase"/>
    <property type="match status" value="1"/>
</dbReference>
<dbReference type="InterPro" id="IPR006683">
    <property type="entry name" value="Thioestr_dom"/>
</dbReference>
<comment type="caution">
    <text evidence="4">The sequence shown here is derived from an EMBL/GenBank/DDBJ whole genome shotgun (WGS) entry which is preliminary data.</text>
</comment>
<dbReference type="InterPro" id="IPR006684">
    <property type="entry name" value="YbgC/YbaW"/>
</dbReference>
<protein>
    <submittedName>
        <fullName evidence="4">Acyl-CoA thioesterase</fullName>
    </submittedName>
</protein>
<evidence type="ECO:0000313" key="5">
    <source>
        <dbReference type="Proteomes" id="UP001165343"/>
    </source>
</evidence>
<gene>
    <name evidence="4" type="ORF">LZ519_09865</name>
</gene>
<evidence type="ECO:0000256" key="2">
    <source>
        <dbReference type="ARBA" id="ARBA00022801"/>
    </source>
</evidence>
<reference evidence="4" key="1">
    <citation type="submission" date="2022-05" db="EMBL/GenBank/DDBJ databases">
        <authorList>
            <person name="Jo J.-H."/>
            <person name="Im W.-T."/>
        </authorList>
    </citation>
    <scope>NUCLEOTIDE SEQUENCE</scope>
    <source>
        <strain evidence="4">RG327</strain>
    </source>
</reference>
<keyword evidence="2" id="KW-0378">Hydrolase</keyword>
<dbReference type="Proteomes" id="UP001165343">
    <property type="component" value="Unassembled WGS sequence"/>
</dbReference>
<dbReference type="InterPro" id="IPR050563">
    <property type="entry name" value="4-hydroxybenzoyl-CoA_TE"/>
</dbReference>
<organism evidence="4 5">
    <name type="scientific">Sphingomonas anseongensis</name>
    <dbReference type="NCBI Taxonomy" id="2908207"/>
    <lineage>
        <taxon>Bacteria</taxon>
        <taxon>Pseudomonadati</taxon>
        <taxon>Pseudomonadota</taxon>
        <taxon>Alphaproteobacteria</taxon>
        <taxon>Sphingomonadales</taxon>
        <taxon>Sphingomonadaceae</taxon>
        <taxon>Sphingomonas</taxon>
    </lineage>
</organism>
<name>A0ABT0RHA0_9SPHN</name>
<accession>A0ABT0RHA0</accession>
<dbReference type="CDD" id="cd00586">
    <property type="entry name" value="4HBT"/>
    <property type="match status" value="1"/>
</dbReference>
<dbReference type="Gene3D" id="3.10.129.10">
    <property type="entry name" value="Hotdog Thioesterase"/>
    <property type="match status" value="1"/>
</dbReference>
<evidence type="ECO:0000313" key="4">
    <source>
        <dbReference type="EMBL" id="MCL6679616.1"/>
    </source>
</evidence>
<comment type="similarity">
    <text evidence="1">Belongs to the 4-hydroxybenzoyl-CoA thioesterase family.</text>
</comment>
<dbReference type="RefSeq" id="WP_249868502.1">
    <property type="nucleotide sequence ID" value="NZ_JAMGBC010000001.1"/>
</dbReference>
<dbReference type="EMBL" id="JAMGBC010000001">
    <property type="protein sequence ID" value="MCL6679616.1"/>
    <property type="molecule type" value="Genomic_DNA"/>
</dbReference>
<dbReference type="PIRSF" id="PIRSF003230">
    <property type="entry name" value="YbgC"/>
    <property type="match status" value="1"/>
</dbReference>
<dbReference type="Pfam" id="PF03061">
    <property type="entry name" value="4HBT"/>
    <property type="match status" value="1"/>
</dbReference>
<evidence type="ECO:0000256" key="1">
    <source>
        <dbReference type="ARBA" id="ARBA00005953"/>
    </source>
</evidence>
<feature type="domain" description="Thioesterase" evidence="3">
    <location>
        <begin position="33"/>
        <end position="112"/>
    </location>
</feature>
<proteinExistence type="inferred from homology"/>
<keyword evidence="5" id="KW-1185">Reference proteome</keyword>
<dbReference type="PANTHER" id="PTHR31793:SF37">
    <property type="entry name" value="ACYL-COA THIOESTER HYDROLASE YBGC"/>
    <property type="match status" value="1"/>
</dbReference>
<dbReference type="NCBIfam" id="TIGR00051">
    <property type="entry name" value="YbgC/FadM family acyl-CoA thioesterase"/>
    <property type="match status" value="1"/>
</dbReference>
<dbReference type="InterPro" id="IPR029069">
    <property type="entry name" value="HotDog_dom_sf"/>
</dbReference>
<evidence type="ECO:0000259" key="3">
    <source>
        <dbReference type="Pfam" id="PF03061"/>
    </source>
</evidence>
<dbReference type="PANTHER" id="PTHR31793">
    <property type="entry name" value="4-HYDROXYBENZOYL-COA THIOESTERASE FAMILY MEMBER"/>
    <property type="match status" value="1"/>
</dbReference>
<sequence length="151" mass="17223">MTSEFDRPYRGGFVGGQHRFALTVYFEDTDTAGIVYYANYLKFMERARSDMIRACDIDLAAELRSSGRTYAVAEVAIKYRKPGYLYDDLVVVSTVEQVRAVSVTIQQTVMRKAEILADATVTAAFLTSDQRPQRQPIEWVERFRQIADMGK</sequence>